<name>A0A3A4AU14_9ACTN</name>
<dbReference type="OrthoDB" id="3577449at2"/>
<dbReference type="PANTHER" id="PTHR33495">
    <property type="entry name" value="ANTI-SIGMA FACTOR ANTAGONIST TM_1081-RELATED-RELATED"/>
    <property type="match status" value="1"/>
</dbReference>
<dbReference type="EMBL" id="QZEY01000008">
    <property type="protein sequence ID" value="RJL30804.1"/>
    <property type="molecule type" value="Genomic_DNA"/>
</dbReference>
<protein>
    <recommendedName>
        <fullName evidence="2">Anti-sigma factor antagonist</fullName>
    </recommendedName>
</protein>
<dbReference type="InterPro" id="IPR036513">
    <property type="entry name" value="STAS_dom_sf"/>
</dbReference>
<dbReference type="CDD" id="cd07043">
    <property type="entry name" value="STAS_anti-anti-sigma_factors"/>
    <property type="match status" value="1"/>
</dbReference>
<dbReference type="InterPro" id="IPR002645">
    <property type="entry name" value="STAS_dom"/>
</dbReference>
<comment type="caution">
    <text evidence="4">The sequence shown here is derived from an EMBL/GenBank/DDBJ whole genome shotgun (WGS) entry which is preliminary data.</text>
</comment>
<dbReference type="SUPFAM" id="SSF52091">
    <property type="entry name" value="SpoIIaa-like"/>
    <property type="match status" value="1"/>
</dbReference>
<dbReference type="AlphaFoldDB" id="A0A3A4AU14"/>
<dbReference type="Gene3D" id="3.30.750.24">
    <property type="entry name" value="STAS domain"/>
    <property type="match status" value="1"/>
</dbReference>
<evidence type="ECO:0000256" key="1">
    <source>
        <dbReference type="ARBA" id="ARBA00009013"/>
    </source>
</evidence>
<feature type="domain" description="STAS" evidence="3">
    <location>
        <begin position="3"/>
        <end position="112"/>
    </location>
</feature>
<dbReference type="RefSeq" id="WP_119928228.1">
    <property type="nucleotide sequence ID" value="NZ_QZEY01000008.1"/>
</dbReference>
<dbReference type="NCBIfam" id="TIGR00377">
    <property type="entry name" value="ant_ant_sig"/>
    <property type="match status" value="1"/>
</dbReference>
<reference evidence="4 5" key="1">
    <citation type="submission" date="2018-09" db="EMBL/GenBank/DDBJ databases">
        <title>YIM 75507 draft genome.</title>
        <authorList>
            <person name="Tang S."/>
            <person name="Feng Y."/>
        </authorList>
    </citation>
    <scope>NUCLEOTIDE SEQUENCE [LARGE SCALE GENOMIC DNA]</scope>
    <source>
        <strain evidence="4 5">YIM 75507</strain>
    </source>
</reference>
<dbReference type="InterPro" id="IPR003658">
    <property type="entry name" value="Anti-sigma_ant"/>
</dbReference>
<organism evidence="4 5">
    <name type="scientific">Bailinhaonella thermotolerans</name>
    <dbReference type="NCBI Taxonomy" id="1070861"/>
    <lineage>
        <taxon>Bacteria</taxon>
        <taxon>Bacillati</taxon>
        <taxon>Actinomycetota</taxon>
        <taxon>Actinomycetes</taxon>
        <taxon>Streptosporangiales</taxon>
        <taxon>Streptosporangiaceae</taxon>
        <taxon>Bailinhaonella</taxon>
    </lineage>
</organism>
<dbReference type="GO" id="GO:0043856">
    <property type="term" value="F:anti-sigma factor antagonist activity"/>
    <property type="evidence" value="ECO:0007669"/>
    <property type="project" value="InterPro"/>
</dbReference>
<dbReference type="Proteomes" id="UP000265768">
    <property type="component" value="Unassembled WGS sequence"/>
</dbReference>
<comment type="similarity">
    <text evidence="1 2">Belongs to the anti-sigma-factor antagonist family.</text>
</comment>
<evidence type="ECO:0000256" key="2">
    <source>
        <dbReference type="RuleBase" id="RU003749"/>
    </source>
</evidence>
<evidence type="ECO:0000313" key="5">
    <source>
        <dbReference type="Proteomes" id="UP000265768"/>
    </source>
</evidence>
<keyword evidence="5" id="KW-1185">Reference proteome</keyword>
<dbReference type="PANTHER" id="PTHR33495:SF2">
    <property type="entry name" value="ANTI-SIGMA FACTOR ANTAGONIST TM_1081-RELATED"/>
    <property type="match status" value="1"/>
</dbReference>
<proteinExistence type="inferred from homology"/>
<dbReference type="PROSITE" id="PS50801">
    <property type="entry name" value="STAS"/>
    <property type="match status" value="1"/>
</dbReference>
<dbReference type="Pfam" id="PF01740">
    <property type="entry name" value="STAS"/>
    <property type="match status" value="1"/>
</dbReference>
<gene>
    <name evidence="4" type="ORF">D5H75_21045</name>
</gene>
<accession>A0A3A4AU14</accession>
<evidence type="ECO:0000259" key="3">
    <source>
        <dbReference type="PROSITE" id="PS50801"/>
    </source>
</evidence>
<evidence type="ECO:0000313" key="4">
    <source>
        <dbReference type="EMBL" id="RJL30804.1"/>
    </source>
</evidence>
<sequence length="114" mass="12021">MKLRLKRHSVGDAVVVTAFGELDLFTAPLLREEATEAIENDGSRLVLDLSGVDFMDSSGLSALIEAWRVASAAGGAVTLAGPQEPVARVLSTTGLDRRLPVYPDVETAIAANTK</sequence>